<evidence type="ECO:0000313" key="2">
    <source>
        <dbReference type="EMBL" id="ELY40675.1"/>
    </source>
</evidence>
<name>L9VTZ1_9EURY</name>
<dbReference type="SUPFAM" id="SSF55298">
    <property type="entry name" value="YjgF-like"/>
    <property type="match status" value="1"/>
</dbReference>
<sequence>MSRTGAFEKRLDNSDIASLEGSLPETMVIVLNGRSTNGRTSTRFDGPGNALSAKGLELTNAMKTEGQSTELADRGVVDDPSHSPPGGEYPSGTTAGIRSLPAGAAVQFDIIAATAQ</sequence>
<accession>L9VTZ1</accession>
<comment type="caution">
    <text evidence="2">The sequence shown here is derived from an EMBL/GenBank/DDBJ whole genome shotgun (WGS) entry which is preliminary data.</text>
</comment>
<gene>
    <name evidence="2" type="ORF">C495_17192</name>
</gene>
<evidence type="ECO:0000256" key="1">
    <source>
        <dbReference type="SAM" id="MobiDB-lite"/>
    </source>
</evidence>
<feature type="region of interest" description="Disordered" evidence="1">
    <location>
        <begin position="63"/>
        <end position="96"/>
    </location>
</feature>
<dbReference type="AlphaFoldDB" id="L9VTZ1"/>
<dbReference type="InterPro" id="IPR035959">
    <property type="entry name" value="RutC-like_sf"/>
</dbReference>
<dbReference type="EMBL" id="AOHX01000061">
    <property type="protein sequence ID" value="ELY40675.1"/>
    <property type="molecule type" value="Genomic_DNA"/>
</dbReference>
<proteinExistence type="predicted"/>
<keyword evidence="3" id="KW-1185">Reference proteome</keyword>
<reference evidence="2 3" key="1">
    <citation type="journal article" date="2014" name="PLoS Genet.">
        <title>Phylogenetically driven sequencing of extremely halophilic archaea reveals strategies for static and dynamic osmo-response.</title>
        <authorList>
            <person name="Becker E.A."/>
            <person name="Seitzer P.M."/>
            <person name="Tritt A."/>
            <person name="Larsen D."/>
            <person name="Krusor M."/>
            <person name="Yao A.I."/>
            <person name="Wu D."/>
            <person name="Madern D."/>
            <person name="Eisen J.A."/>
            <person name="Darling A.E."/>
            <person name="Facciotti M.T."/>
        </authorList>
    </citation>
    <scope>NUCLEOTIDE SEQUENCE [LARGE SCALE GENOMIC DNA]</scope>
    <source>
        <strain evidence="2 3">JCM 14089</strain>
    </source>
</reference>
<organism evidence="2 3">
    <name type="scientific">Natronorubrum sulfidifaciens JCM 14089</name>
    <dbReference type="NCBI Taxonomy" id="1230460"/>
    <lineage>
        <taxon>Archaea</taxon>
        <taxon>Methanobacteriati</taxon>
        <taxon>Methanobacteriota</taxon>
        <taxon>Stenosarchaea group</taxon>
        <taxon>Halobacteria</taxon>
        <taxon>Halobacteriales</taxon>
        <taxon>Natrialbaceae</taxon>
        <taxon>Natronorubrum</taxon>
    </lineage>
</organism>
<evidence type="ECO:0000313" key="3">
    <source>
        <dbReference type="Proteomes" id="UP000011661"/>
    </source>
</evidence>
<dbReference type="Proteomes" id="UP000011661">
    <property type="component" value="Unassembled WGS sequence"/>
</dbReference>
<feature type="compositionally biased region" description="Basic and acidic residues" evidence="1">
    <location>
        <begin position="71"/>
        <end position="81"/>
    </location>
</feature>
<protein>
    <submittedName>
        <fullName evidence="2">Endoribonuclease L-PSP</fullName>
    </submittedName>
</protein>
<dbReference type="eggNOG" id="arCOG01630">
    <property type="taxonomic scope" value="Archaea"/>
</dbReference>
<dbReference type="STRING" id="1230460.C495_17192"/>